<dbReference type="PANTHER" id="PTHR37171">
    <property type="entry name" value="SERINE/THREONINE-PROTEIN KINASE YRZF-RELATED"/>
    <property type="match status" value="1"/>
</dbReference>
<keyword evidence="2" id="KW-1185">Reference proteome</keyword>
<sequence>MNDYSDLAESIRFDNDYTILAAAHECSLIGVGRSAAVFKIENEQKVIKVFFPGFEKTAAEEAEIYQLLSGSEFYPAVYDAGNNYLVIDYVEGKTLFQCLNQGVFIKKQHIEEVDEALGVARNAGLKPSDVHLRNIILKPDGHIMMIDLARFRQNKDYDQQWEDLKRAWTFYKSWYFPKKMPERLLNGAAFMYKKIMMPMIERSAKSGNE</sequence>
<dbReference type="EMBL" id="SORX01000006">
    <property type="protein sequence ID" value="TFE00484.1"/>
    <property type="molecule type" value="Genomic_DNA"/>
</dbReference>
<dbReference type="PANTHER" id="PTHR37171:SF1">
    <property type="entry name" value="SERINE_THREONINE-PROTEIN KINASE YRZF-RELATED"/>
    <property type="match status" value="1"/>
</dbReference>
<dbReference type="OrthoDB" id="529320at2"/>
<dbReference type="Proteomes" id="UP000297776">
    <property type="component" value="Unassembled WGS sequence"/>
</dbReference>
<keyword evidence="1" id="KW-0808">Transferase</keyword>
<evidence type="ECO:0000313" key="2">
    <source>
        <dbReference type="Proteomes" id="UP000297776"/>
    </source>
</evidence>
<comment type="caution">
    <text evidence="1">The sequence shown here is derived from an EMBL/GenBank/DDBJ whole genome shotgun (WGS) entry which is preliminary data.</text>
</comment>
<gene>
    <name evidence="1" type="ORF">E2626_10915</name>
</gene>
<dbReference type="InterPro" id="IPR052396">
    <property type="entry name" value="Meiotic_Drive_Suppr_Kinase"/>
</dbReference>
<evidence type="ECO:0000313" key="1">
    <source>
        <dbReference type="EMBL" id="TFE00484.1"/>
    </source>
</evidence>
<accession>A0A4Y8LCS0</accession>
<dbReference type="InterPro" id="IPR011009">
    <property type="entry name" value="Kinase-like_dom_sf"/>
</dbReference>
<dbReference type="RefSeq" id="WP_134381804.1">
    <property type="nucleotide sequence ID" value="NZ_SORX01000006.1"/>
</dbReference>
<proteinExistence type="predicted"/>
<protein>
    <submittedName>
        <fullName evidence="1">Protein kinase family protein</fullName>
    </submittedName>
</protein>
<name>A0A4Y8LCS0_9BACL</name>
<keyword evidence="1" id="KW-0418">Kinase</keyword>
<reference evidence="1 2" key="1">
    <citation type="submission" date="2019-03" db="EMBL/GenBank/DDBJ databases">
        <authorList>
            <person name="Yang Y."/>
        </authorList>
    </citation>
    <scope>NUCLEOTIDE SEQUENCE [LARGE SCALE GENOMIC DNA]</scope>
    <source>
        <strain evidence="1 2">ASL-1</strain>
    </source>
</reference>
<dbReference type="Gene3D" id="1.10.510.10">
    <property type="entry name" value="Transferase(Phosphotransferase) domain 1"/>
    <property type="match status" value="1"/>
</dbReference>
<dbReference type="Gene3D" id="3.30.200.20">
    <property type="entry name" value="Phosphorylase Kinase, domain 1"/>
    <property type="match status" value="1"/>
</dbReference>
<organism evidence="1 2">
    <name type="scientific">Jeotgalibacillus salarius</name>
    <dbReference type="NCBI Taxonomy" id="546023"/>
    <lineage>
        <taxon>Bacteria</taxon>
        <taxon>Bacillati</taxon>
        <taxon>Bacillota</taxon>
        <taxon>Bacilli</taxon>
        <taxon>Bacillales</taxon>
        <taxon>Caryophanaceae</taxon>
        <taxon>Jeotgalibacillus</taxon>
    </lineage>
</organism>
<dbReference type="SUPFAM" id="SSF56112">
    <property type="entry name" value="Protein kinase-like (PK-like)"/>
    <property type="match status" value="1"/>
</dbReference>
<dbReference type="GO" id="GO:0016301">
    <property type="term" value="F:kinase activity"/>
    <property type="evidence" value="ECO:0007669"/>
    <property type="project" value="UniProtKB-KW"/>
</dbReference>
<dbReference type="AlphaFoldDB" id="A0A4Y8LCS0"/>